<proteinExistence type="predicted"/>
<sequence length="170" mass="18790">MTTENSPHHLLLIVDTRGLLEAFAQLPDDPDAPAELDPRHLCILHTRPTSEETLLLDSPALDVATGDTLLLKVIPVALLGEEMLFSHSPASEPPLDIELIEQRNLRLALPDASAPLQPESCLVDTYHWRIQCDTPGEFALTWQVMVLAQGCEPMAHLTLRLALRTNGRPQ</sequence>
<dbReference type="EMBL" id="CP132921">
    <property type="protein sequence ID" value="WMW06628.1"/>
    <property type="molecule type" value="Genomic_DNA"/>
</dbReference>
<evidence type="ECO:0000313" key="2">
    <source>
        <dbReference type="Proteomes" id="UP001183127"/>
    </source>
</evidence>
<keyword evidence="2" id="KW-1185">Reference proteome</keyword>
<name>A0ABY9QRF5_9PSED</name>
<protein>
    <recommendedName>
        <fullName evidence="3">Inclusion body protein</fullName>
    </recommendedName>
</protein>
<evidence type="ECO:0008006" key="3">
    <source>
        <dbReference type="Google" id="ProtNLM"/>
    </source>
</evidence>
<accession>A0ABY9QRF5</accession>
<evidence type="ECO:0000313" key="1">
    <source>
        <dbReference type="EMBL" id="WMW06628.1"/>
    </source>
</evidence>
<reference evidence="1 2" key="1">
    <citation type="submission" date="2023-08" db="EMBL/GenBank/DDBJ databases">
        <title>Complete Genome Sequence of Pseudomonas entomophila TVIN A01.</title>
        <authorList>
            <person name="Shelke T."/>
            <person name="Mahar N.S."/>
            <person name="Gupta I."/>
            <person name="Gupta V."/>
        </authorList>
    </citation>
    <scope>NUCLEOTIDE SEQUENCE [LARGE SCALE GENOMIC DNA]</scope>
    <source>
        <strain evidence="1 2">TVIN-A01</strain>
    </source>
</reference>
<organism evidence="1 2">
    <name type="scientific">Pseudomonas entomophila</name>
    <dbReference type="NCBI Taxonomy" id="312306"/>
    <lineage>
        <taxon>Bacteria</taxon>
        <taxon>Pseudomonadati</taxon>
        <taxon>Pseudomonadota</taxon>
        <taxon>Gammaproteobacteria</taxon>
        <taxon>Pseudomonadales</taxon>
        <taxon>Pseudomonadaceae</taxon>
        <taxon>Pseudomonas</taxon>
    </lineage>
</organism>
<dbReference type="GeneID" id="32807975"/>
<gene>
    <name evidence="1" type="ORF">RAH46_04635</name>
</gene>
<dbReference type="RefSeq" id="WP_011536030.1">
    <property type="nucleotide sequence ID" value="NZ_CP132921.1"/>
</dbReference>
<dbReference type="Proteomes" id="UP001183127">
    <property type="component" value="Chromosome"/>
</dbReference>